<evidence type="ECO:0000313" key="2">
    <source>
        <dbReference type="EMBL" id="KAK9836927.1"/>
    </source>
</evidence>
<keyword evidence="3" id="KW-1185">Reference proteome</keyword>
<sequence length="336" mass="34144">MLAHQAGDTSSPGARRRRLSLALTGRGGLVRPGPQVVPFTAQKQNAVIAGVANTLGEGVLASDVSLAVLQDAPQAGSDALAATGRRLRQLAVVQGVVLALNVTTGSAEVLQQRARLQAAAGPPYELASHIGAQGLTTTSLLLLDARVVLLPLVRPAEAPAAPLAVAAASQAQVMAIPASIGGVPTWVVGTLSAIAALLVVSLACICGCLLVRWCRKRRAERVHADYVSKYFADVSQPSAAAAATAAAGAGQNCNSTTANPAFRLAAVPAGGDTGVKPAARYVLPGLEPKRTADVPVRPARRLQMARPDRAVLQTEPPPPLGASAALEAAEAAANRT</sequence>
<organism evidence="2 3">
    <name type="scientific">Elliptochloris bilobata</name>
    <dbReference type="NCBI Taxonomy" id="381761"/>
    <lineage>
        <taxon>Eukaryota</taxon>
        <taxon>Viridiplantae</taxon>
        <taxon>Chlorophyta</taxon>
        <taxon>core chlorophytes</taxon>
        <taxon>Trebouxiophyceae</taxon>
        <taxon>Trebouxiophyceae incertae sedis</taxon>
        <taxon>Elliptochloris clade</taxon>
        <taxon>Elliptochloris</taxon>
    </lineage>
</organism>
<keyword evidence="1" id="KW-1133">Transmembrane helix</keyword>
<dbReference type="Proteomes" id="UP001445335">
    <property type="component" value="Unassembled WGS sequence"/>
</dbReference>
<evidence type="ECO:0000313" key="3">
    <source>
        <dbReference type="Proteomes" id="UP001445335"/>
    </source>
</evidence>
<accession>A0AAW1RUB3</accession>
<dbReference type="AlphaFoldDB" id="A0AAW1RUB3"/>
<gene>
    <name evidence="2" type="ORF">WJX81_000026</name>
</gene>
<keyword evidence="1" id="KW-0472">Membrane</keyword>
<reference evidence="2 3" key="1">
    <citation type="journal article" date="2024" name="Nat. Commun.">
        <title>Phylogenomics reveals the evolutionary origins of lichenization in chlorophyte algae.</title>
        <authorList>
            <person name="Puginier C."/>
            <person name="Libourel C."/>
            <person name="Otte J."/>
            <person name="Skaloud P."/>
            <person name="Haon M."/>
            <person name="Grisel S."/>
            <person name="Petersen M."/>
            <person name="Berrin J.G."/>
            <person name="Delaux P.M."/>
            <person name="Dal Grande F."/>
            <person name="Keller J."/>
        </authorList>
    </citation>
    <scope>NUCLEOTIDE SEQUENCE [LARGE SCALE GENOMIC DNA]</scope>
    <source>
        <strain evidence="2 3">SAG 245.80</strain>
    </source>
</reference>
<comment type="caution">
    <text evidence="2">The sequence shown here is derived from an EMBL/GenBank/DDBJ whole genome shotgun (WGS) entry which is preliminary data.</text>
</comment>
<keyword evidence="1" id="KW-0812">Transmembrane</keyword>
<protein>
    <submittedName>
        <fullName evidence="2">Uncharacterized protein</fullName>
    </submittedName>
</protein>
<proteinExistence type="predicted"/>
<evidence type="ECO:0000256" key="1">
    <source>
        <dbReference type="SAM" id="Phobius"/>
    </source>
</evidence>
<dbReference type="EMBL" id="JALJOU010000024">
    <property type="protein sequence ID" value="KAK9836927.1"/>
    <property type="molecule type" value="Genomic_DNA"/>
</dbReference>
<name>A0AAW1RUB3_9CHLO</name>
<feature type="transmembrane region" description="Helical" evidence="1">
    <location>
        <begin position="186"/>
        <end position="211"/>
    </location>
</feature>